<keyword evidence="3 7" id="KW-0732">Signal</keyword>
<evidence type="ECO:0000256" key="3">
    <source>
        <dbReference type="ARBA" id="ARBA00022729"/>
    </source>
</evidence>
<organism evidence="9 10">
    <name type="scientific">Sphingobacterium phlebotomi</name>
    <dbReference type="NCBI Taxonomy" id="2605433"/>
    <lineage>
        <taxon>Bacteria</taxon>
        <taxon>Pseudomonadati</taxon>
        <taxon>Bacteroidota</taxon>
        <taxon>Sphingobacteriia</taxon>
        <taxon>Sphingobacteriales</taxon>
        <taxon>Sphingobacteriaceae</taxon>
        <taxon>Sphingobacterium</taxon>
    </lineage>
</organism>
<dbReference type="Pfam" id="PF00754">
    <property type="entry name" value="F5_F8_type_C"/>
    <property type="match status" value="1"/>
</dbReference>
<reference evidence="9 10" key="1">
    <citation type="submission" date="2019-08" db="EMBL/GenBank/DDBJ databases">
        <title>Phlebobacter frassis gen. nov. sp. nov., a new member of family Sphingobacteriaceae isolated from sand fly rearing media.</title>
        <authorList>
            <person name="Kakumanu M.L."/>
            <person name="Marayati B.F."/>
            <person name="Wada-Katsumata A."/>
            <person name="Wasserberg G."/>
            <person name="Schal C."/>
            <person name="Apperson C.S."/>
            <person name="Ponnusamy L."/>
        </authorList>
    </citation>
    <scope>NUCLEOTIDE SEQUENCE [LARGE SCALE GENOMIC DNA]</scope>
    <source>
        <strain evidence="9 10">SSI9</strain>
    </source>
</reference>
<comment type="caution">
    <text evidence="9">The sequence shown here is derived from an EMBL/GenBank/DDBJ whole genome shotgun (WGS) entry which is preliminary data.</text>
</comment>
<dbReference type="PANTHER" id="PTHR10030">
    <property type="entry name" value="ALPHA-L-FUCOSIDASE"/>
    <property type="match status" value="1"/>
</dbReference>
<dbReference type="GO" id="GO:0006004">
    <property type="term" value="P:fucose metabolic process"/>
    <property type="evidence" value="ECO:0007669"/>
    <property type="project" value="TreeGrafter"/>
</dbReference>
<dbReference type="InterPro" id="IPR057739">
    <property type="entry name" value="Glyco_hydro_29_N"/>
</dbReference>
<keyword evidence="5" id="KW-0326">Glycosidase</keyword>
<name>A0A5D4H9V4_9SPHI</name>
<dbReference type="InterPro" id="IPR000933">
    <property type="entry name" value="Glyco_hydro_29"/>
</dbReference>
<evidence type="ECO:0000313" key="9">
    <source>
        <dbReference type="EMBL" id="TYR37941.1"/>
    </source>
</evidence>
<evidence type="ECO:0000259" key="8">
    <source>
        <dbReference type="PROSITE" id="PS50022"/>
    </source>
</evidence>
<dbReference type="Pfam" id="PF01120">
    <property type="entry name" value="Alpha_L_fucos"/>
    <property type="match status" value="1"/>
</dbReference>
<comment type="similarity">
    <text evidence="1">Belongs to the glycosyl hydrolase 29 family.</text>
</comment>
<proteinExistence type="inferred from homology"/>
<dbReference type="PANTHER" id="PTHR10030:SF37">
    <property type="entry name" value="ALPHA-L-FUCOSIDASE-RELATED"/>
    <property type="match status" value="1"/>
</dbReference>
<dbReference type="GO" id="GO:0016139">
    <property type="term" value="P:glycoside catabolic process"/>
    <property type="evidence" value="ECO:0007669"/>
    <property type="project" value="TreeGrafter"/>
</dbReference>
<dbReference type="Gene3D" id="3.20.20.80">
    <property type="entry name" value="Glycosidases"/>
    <property type="match status" value="1"/>
</dbReference>
<dbReference type="AlphaFoldDB" id="A0A5D4H9V4"/>
<dbReference type="GO" id="GO:0005764">
    <property type="term" value="C:lysosome"/>
    <property type="evidence" value="ECO:0007669"/>
    <property type="project" value="TreeGrafter"/>
</dbReference>
<feature type="signal peptide" evidence="7">
    <location>
        <begin position="1"/>
        <end position="19"/>
    </location>
</feature>
<dbReference type="GO" id="GO:0004560">
    <property type="term" value="F:alpha-L-fucosidase activity"/>
    <property type="evidence" value="ECO:0007669"/>
    <property type="project" value="InterPro"/>
</dbReference>
<dbReference type="Proteomes" id="UP000322362">
    <property type="component" value="Unassembled WGS sequence"/>
</dbReference>
<dbReference type="InterPro" id="IPR017853">
    <property type="entry name" value="GH"/>
</dbReference>
<evidence type="ECO:0000256" key="5">
    <source>
        <dbReference type="ARBA" id="ARBA00023295"/>
    </source>
</evidence>
<protein>
    <recommendedName>
        <fullName evidence="2">alpha-L-fucosidase</fullName>
        <ecNumber evidence="2">3.2.1.51</ecNumber>
    </recommendedName>
</protein>
<dbReference type="InterPro" id="IPR000421">
    <property type="entry name" value="FA58C"/>
</dbReference>
<dbReference type="Gene3D" id="2.60.120.260">
    <property type="entry name" value="Galactose-binding domain-like"/>
    <property type="match status" value="2"/>
</dbReference>
<dbReference type="SUPFAM" id="SSF51445">
    <property type="entry name" value="(Trans)glycosidases"/>
    <property type="match status" value="1"/>
</dbReference>
<dbReference type="InterPro" id="IPR008979">
    <property type="entry name" value="Galactose-bd-like_sf"/>
</dbReference>
<sequence length="631" mass="71092">MKKSRLLLLSFILPVTACMQEVVEPEPYGVLPTERQLRWHEMEMYSLIHYTPTTFQNKEWGFGDADPQIFNPQHFDAQQIAAAAASAGFKGLISVAKHHDGFCLWPTETTNYSIAASPWKDGKGDMVKEFMQATHDQGMKFGVYLSAWDRNDTRYGSPAYAEAYREQLMELMTQYDELFTSWHDGANGGDGYYGGKKEKRIIDRTTYYEWHEKTWPIVREKQPMAMIFSDVGPDMRWVGNEKGFAAETSWATYTPRGIDGGPALPGASDYSESETGTRNGEHWIPAECDVPHRPGWFYHPDQDSQVKTPDELFEIYLKSVGRGANMNLGLAPMPAGYLHANDVKSLEAFGRKVAKTFENNLAEGARIKASNVRGNADKFGTKWLLDDDRYSYYASDDDVLEPELEITLPSEQVFDIIRLRENIKLGQRLDSVSITIFQDGEWASLASATSIGANRLIRLDEPVKATKLKIKLHAPVAPTLSDFGLFKEFMEPFTFDKNANDEQAKLTSSDFTIRTGNGLSKSVDNDPTTFEILTEIRGGVVFELKKPVSAISYLPRQDGQKEGIALKYEIATSADGKEWKTIRTGEFSNIQANPIEQTLTWNTPVQDKYIRFVPVETVGKTFSVASFTLFN</sequence>
<dbReference type="SMART" id="SM00812">
    <property type="entry name" value="Alpha_L_fucos"/>
    <property type="match status" value="1"/>
</dbReference>
<evidence type="ECO:0000256" key="6">
    <source>
        <dbReference type="SAM" id="MobiDB-lite"/>
    </source>
</evidence>
<evidence type="ECO:0000313" key="10">
    <source>
        <dbReference type="Proteomes" id="UP000322362"/>
    </source>
</evidence>
<dbReference type="SUPFAM" id="SSF49785">
    <property type="entry name" value="Galactose-binding domain-like"/>
    <property type="match status" value="2"/>
</dbReference>
<accession>A0A5D4H9V4</accession>
<evidence type="ECO:0000256" key="1">
    <source>
        <dbReference type="ARBA" id="ARBA00007951"/>
    </source>
</evidence>
<feature type="chain" id="PRO_5022750277" description="alpha-L-fucosidase" evidence="7">
    <location>
        <begin position="20"/>
        <end position="631"/>
    </location>
</feature>
<dbReference type="EMBL" id="VTAV01000001">
    <property type="protein sequence ID" value="TYR37941.1"/>
    <property type="molecule type" value="Genomic_DNA"/>
</dbReference>
<feature type="region of interest" description="Disordered" evidence="6">
    <location>
        <begin position="258"/>
        <end position="279"/>
    </location>
</feature>
<dbReference type="PROSITE" id="PS50022">
    <property type="entry name" value="FA58C_3"/>
    <property type="match status" value="1"/>
</dbReference>
<evidence type="ECO:0000256" key="7">
    <source>
        <dbReference type="SAM" id="SignalP"/>
    </source>
</evidence>
<keyword evidence="4" id="KW-0378">Hydrolase</keyword>
<dbReference type="RefSeq" id="WP_148917406.1">
    <property type="nucleotide sequence ID" value="NZ_VTAV01000001.1"/>
</dbReference>
<evidence type="ECO:0000256" key="4">
    <source>
        <dbReference type="ARBA" id="ARBA00022801"/>
    </source>
</evidence>
<keyword evidence="10" id="KW-1185">Reference proteome</keyword>
<dbReference type="EC" id="3.2.1.51" evidence="2"/>
<gene>
    <name evidence="9" type="ORF">FXV77_01265</name>
</gene>
<feature type="domain" description="F5/8 type C" evidence="8">
    <location>
        <begin position="548"/>
        <end position="631"/>
    </location>
</feature>
<evidence type="ECO:0000256" key="2">
    <source>
        <dbReference type="ARBA" id="ARBA00012662"/>
    </source>
</evidence>